<keyword evidence="7" id="KW-1185">Reference proteome</keyword>
<dbReference type="RefSeq" id="WP_104229861.1">
    <property type="nucleotide sequence ID" value="NZ_PSNW01000003.1"/>
</dbReference>
<evidence type="ECO:0008006" key="8">
    <source>
        <dbReference type="Google" id="ProtNLM"/>
    </source>
</evidence>
<proteinExistence type="predicted"/>
<dbReference type="EMBL" id="PSNW01000003">
    <property type="protein sequence ID" value="PPE74704.1"/>
    <property type="molecule type" value="Genomic_DNA"/>
</dbReference>
<comment type="caution">
    <text evidence="6">The sequence shown here is derived from an EMBL/GenBank/DDBJ whole genome shotgun (WGS) entry which is preliminary data.</text>
</comment>
<dbReference type="PROSITE" id="PS50113">
    <property type="entry name" value="PAC"/>
    <property type="match status" value="1"/>
</dbReference>
<dbReference type="SUPFAM" id="SSF55785">
    <property type="entry name" value="PYP-like sensor domain (PAS domain)"/>
    <property type="match status" value="3"/>
</dbReference>
<evidence type="ECO:0000313" key="7">
    <source>
        <dbReference type="Proteomes" id="UP000238220"/>
    </source>
</evidence>
<dbReference type="SMART" id="SM00267">
    <property type="entry name" value="GGDEF"/>
    <property type="match status" value="1"/>
</dbReference>
<dbReference type="InterPro" id="IPR052155">
    <property type="entry name" value="Biofilm_reg_signaling"/>
</dbReference>
<evidence type="ECO:0000259" key="3">
    <source>
        <dbReference type="PROSITE" id="PS50113"/>
    </source>
</evidence>
<accession>A0A2S5TI91</accession>
<dbReference type="InterPro" id="IPR001633">
    <property type="entry name" value="EAL_dom"/>
</dbReference>
<dbReference type="PANTHER" id="PTHR44757">
    <property type="entry name" value="DIGUANYLATE CYCLASE DGCP"/>
    <property type="match status" value="1"/>
</dbReference>
<dbReference type="OrthoDB" id="9812260at2"/>
<dbReference type="NCBIfam" id="TIGR00229">
    <property type="entry name" value="sensory_box"/>
    <property type="match status" value="3"/>
</dbReference>
<dbReference type="SUPFAM" id="SSF141868">
    <property type="entry name" value="EAL domain-like"/>
    <property type="match status" value="1"/>
</dbReference>
<dbReference type="PANTHER" id="PTHR44757:SF2">
    <property type="entry name" value="BIOFILM ARCHITECTURE MAINTENANCE PROTEIN MBAA"/>
    <property type="match status" value="1"/>
</dbReference>
<dbReference type="SMART" id="SM00052">
    <property type="entry name" value="EAL"/>
    <property type="match status" value="1"/>
</dbReference>
<dbReference type="FunFam" id="3.30.70.270:FF:000001">
    <property type="entry name" value="Diguanylate cyclase domain protein"/>
    <property type="match status" value="1"/>
</dbReference>
<dbReference type="Pfam" id="PF13426">
    <property type="entry name" value="PAS_9"/>
    <property type="match status" value="2"/>
</dbReference>
<dbReference type="Pfam" id="PF08448">
    <property type="entry name" value="PAS_4"/>
    <property type="match status" value="1"/>
</dbReference>
<feature type="domain" description="PAS" evidence="2">
    <location>
        <begin position="220"/>
        <end position="292"/>
    </location>
</feature>
<evidence type="ECO:0000259" key="5">
    <source>
        <dbReference type="PROSITE" id="PS50887"/>
    </source>
</evidence>
<dbReference type="InterPro" id="IPR000700">
    <property type="entry name" value="PAS-assoc_C"/>
</dbReference>
<evidence type="ECO:0000256" key="1">
    <source>
        <dbReference type="ARBA" id="ARBA00001946"/>
    </source>
</evidence>
<dbReference type="PROSITE" id="PS50883">
    <property type="entry name" value="EAL"/>
    <property type="match status" value="1"/>
</dbReference>
<evidence type="ECO:0000259" key="4">
    <source>
        <dbReference type="PROSITE" id="PS50883"/>
    </source>
</evidence>
<dbReference type="SMART" id="SM00091">
    <property type="entry name" value="PAS"/>
    <property type="match status" value="3"/>
</dbReference>
<evidence type="ECO:0000313" key="6">
    <source>
        <dbReference type="EMBL" id="PPE74704.1"/>
    </source>
</evidence>
<sequence length="1014" mass="111518">MNASADRPSWVTGALLAGLAAAGLLLFSGLRQEWRAESLQRSQELRAVGPDLQQLAVLAAAWPADRALGSRIDALLKAPASGFAQIAVSDARGNLLLRRGVYDRLDLPFPAAVQRQLRKLLYVLRSHEDSQRPALDAAPGYVVRFRLFNGAHRVSEPAIQALRQGARAQMLLALLLLGGFGYGLRRQLQPVVDWRRRLDGRRRLAGQLPPEITWQLRESLRERVGRALDGLQYAIFLVGRDARIRYANSAAERLTGWSAADAQGRPAYTVFHTVGEGGIPEVTPVERCLREGEDLPPQPCSLRTRGGEIRPVEVMACLLRDADGVVDGAAMLFRDLTASTRQFEALRREARLSQSVVDHLDEGLLTTDPAGVVRSANARAQRMFGYSRDEMAGVTVTKLMPVPFLNTPGVRIGDYIGARPAAHLPKVVGWRKDATTFPVELWVQPMSVDDSSGLVVIIRDITERLRGENLASRLGRLLDSAMEEIYIFDAQTLYFLEVNRGAQRNLGYGLEQLAQMTPLQISEDLDAAMFQSYLARLRGGDTGHLSYRCRHRRADGSSYPVEVRLNFSREEEPPVFMAIVADITERQAAEERLHQLAHFDALTGLPNRTVLKDRLDQALLSAARNARMVGVFFIDLDRFKPINDRHGHETGDRVLRAAAERLKQGLRNADTVARLGGDEFVIVAQGLRTREDAGRLAQKILDSFHAPLLVDGLSLPVTPSIGIALYPLVETDTEGLLRYADSAMYQAKQAGRARYHLFEADLAPERRRRLELQREVHTAIALNQFRARLQPVTAVQGGALSAALLRYDWQHSRHGLIGEDEAVLAAQQAGVRADLELWCIYRACELLAEAARRERAMPPLLVDISAFQLRTADFGLYAADLIDRFRIAPAQLVLVLRASGDEPLALHDAVLALIRRGLRFGLHADTVIPALPDGAPPLSLLVAGAGLPGLAQGQLPVLARQLGMALLVRDVDSAAQLAALAGAGAGHLGGEALQRGMELDPFLEFIQPQELQPL</sequence>
<comment type="cofactor">
    <cofactor evidence="1">
        <name>Mg(2+)</name>
        <dbReference type="ChEBI" id="CHEBI:18420"/>
    </cofactor>
</comment>
<dbReference type="InterPro" id="IPR035965">
    <property type="entry name" value="PAS-like_dom_sf"/>
</dbReference>
<feature type="domain" description="PAS" evidence="2">
    <location>
        <begin position="349"/>
        <end position="393"/>
    </location>
</feature>
<dbReference type="PROSITE" id="PS50887">
    <property type="entry name" value="GGDEF"/>
    <property type="match status" value="1"/>
</dbReference>
<dbReference type="GO" id="GO:0003824">
    <property type="term" value="F:catalytic activity"/>
    <property type="evidence" value="ECO:0007669"/>
    <property type="project" value="UniProtKB-ARBA"/>
</dbReference>
<dbReference type="SMART" id="SM00086">
    <property type="entry name" value="PAC"/>
    <property type="match status" value="3"/>
</dbReference>
<reference evidence="6 7" key="1">
    <citation type="submission" date="2018-02" db="EMBL/GenBank/DDBJ databases">
        <title>Genome sequencing of Solimonas sp. HR-BB.</title>
        <authorList>
            <person name="Lee Y."/>
            <person name="Jeon C.O."/>
        </authorList>
    </citation>
    <scope>NUCLEOTIDE SEQUENCE [LARGE SCALE GENOMIC DNA]</scope>
    <source>
        <strain evidence="6 7">HR-BB</strain>
    </source>
</reference>
<dbReference type="CDD" id="cd00130">
    <property type="entry name" value="PAS"/>
    <property type="match status" value="3"/>
</dbReference>
<feature type="domain" description="PAC" evidence="3">
    <location>
        <begin position="545"/>
        <end position="595"/>
    </location>
</feature>
<name>A0A2S5TI91_9GAMM</name>
<dbReference type="PROSITE" id="PS50112">
    <property type="entry name" value="PAS"/>
    <property type="match status" value="2"/>
</dbReference>
<dbReference type="AlphaFoldDB" id="A0A2S5TI91"/>
<feature type="domain" description="EAL" evidence="4">
    <location>
        <begin position="769"/>
        <end position="1014"/>
    </location>
</feature>
<dbReference type="Pfam" id="PF00563">
    <property type="entry name" value="EAL"/>
    <property type="match status" value="1"/>
</dbReference>
<dbReference type="Gene3D" id="3.20.20.450">
    <property type="entry name" value="EAL domain"/>
    <property type="match status" value="1"/>
</dbReference>
<gene>
    <name evidence="6" type="ORF">C3942_08075</name>
</gene>
<dbReference type="Proteomes" id="UP000238220">
    <property type="component" value="Unassembled WGS sequence"/>
</dbReference>
<dbReference type="Gene3D" id="3.30.450.20">
    <property type="entry name" value="PAS domain"/>
    <property type="match status" value="3"/>
</dbReference>
<dbReference type="NCBIfam" id="TIGR00254">
    <property type="entry name" value="GGDEF"/>
    <property type="match status" value="1"/>
</dbReference>
<organism evidence="6 7">
    <name type="scientific">Solimonas fluminis</name>
    <dbReference type="NCBI Taxonomy" id="2086571"/>
    <lineage>
        <taxon>Bacteria</taxon>
        <taxon>Pseudomonadati</taxon>
        <taxon>Pseudomonadota</taxon>
        <taxon>Gammaproteobacteria</taxon>
        <taxon>Nevskiales</taxon>
        <taxon>Nevskiaceae</taxon>
        <taxon>Solimonas</taxon>
    </lineage>
</organism>
<feature type="domain" description="GGDEF" evidence="5">
    <location>
        <begin position="627"/>
        <end position="760"/>
    </location>
</feature>
<evidence type="ECO:0000259" key="2">
    <source>
        <dbReference type="PROSITE" id="PS50112"/>
    </source>
</evidence>
<dbReference type="InterPro" id="IPR000014">
    <property type="entry name" value="PAS"/>
</dbReference>
<dbReference type="InterPro" id="IPR001610">
    <property type="entry name" value="PAC"/>
</dbReference>
<dbReference type="InterPro" id="IPR013656">
    <property type="entry name" value="PAS_4"/>
</dbReference>
<dbReference type="InterPro" id="IPR043128">
    <property type="entry name" value="Rev_trsase/Diguanyl_cyclase"/>
</dbReference>
<dbReference type="InterPro" id="IPR035919">
    <property type="entry name" value="EAL_sf"/>
</dbReference>
<dbReference type="Gene3D" id="3.30.70.270">
    <property type="match status" value="1"/>
</dbReference>
<dbReference type="CDD" id="cd01949">
    <property type="entry name" value="GGDEF"/>
    <property type="match status" value="1"/>
</dbReference>
<dbReference type="Pfam" id="PF00990">
    <property type="entry name" value="GGDEF"/>
    <property type="match status" value="1"/>
</dbReference>
<dbReference type="InterPro" id="IPR000160">
    <property type="entry name" value="GGDEF_dom"/>
</dbReference>
<dbReference type="SUPFAM" id="SSF55073">
    <property type="entry name" value="Nucleotide cyclase"/>
    <property type="match status" value="1"/>
</dbReference>
<protein>
    <recommendedName>
        <fullName evidence="8">PAS domain S-box protein</fullName>
    </recommendedName>
</protein>
<dbReference type="InterPro" id="IPR029787">
    <property type="entry name" value="Nucleotide_cyclase"/>
</dbReference>